<evidence type="ECO:0000256" key="1">
    <source>
        <dbReference type="SAM" id="SignalP"/>
    </source>
</evidence>
<evidence type="ECO:0000313" key="3">
    <source>
        <dbReference type="Proteomes" id="UP000006671"/>
    </source>
</evidence>
<name>D2VAV0_NAEGR</name>
<feature type="signal peptide" evidence="1">
    <location>
        <begin position="1"/>
        <end position="20"/>
    </location>
</feature>
<reference evidence="2 3" key="1">
    <citation type="journal article" date="2010" name="Cell">
        <title>The genome of Naegleria gruberi illuminates early eukaryotic versatility.</title>
        <authorList>
            <person name="Fritz-Laylin L.K."/>
            <person name="Prochnik S.E."/>
            <person name="Ginger M.L."/>
            <person name="Dacks J.B."/>
            <person name="Carpenter M.L."/>
            <person name="Field M.C."/>
            <person name="Kuo A."/>
            <person name="Paredez A."/>
            <person name="Chapman J."/>
            <person name="Pham J."/>
            <person name="Shu S."/>
            <person name="Neupane R."/>
            <person name="Cipriano M."/>
            <person name="Mancuso J."/>
            <person name="Tu H."/>
            <person name="Salamov A."/>
            <person name="Lindquist E."/>
            <person name="Shapiro H."/>
            <person name="Lucas S."/>
            <person name="Grigoriev I.V."/>
            <person name="Cande W.Z."/>
            <person name="Fulton C."/>
            <person name="Rokhsar D.S."/>
            <person name="Dawson S.C."/>
        </authorList>
    </citation>
    <scope>NUCLEOTIDE SEQUENCE [LARGE SCALE GENOMIC DNA]</scope>
    <source>
        <strain evidence="2 3">NEG-M</strain>
    </source>
</reference>
<keyword evidence="3" id="KW-1185">Reference proteome</keyword>
<dbReference type="OrthoDB" id="10378076at2759"/>
<sequence>MWRKGFLLRNGALLGKGCSAQFLCGANGNSNNNNGGMYFGSIVVRRAHSPIFKLNQLKENGEVDNSEKIEELSSEKLPDFDSLPKPVQEYLMKISENPEQQRVSFAMRAMHSILKQYENNLSVLTPSFYNIIAFNVARKHKHLKSTIKLIELFEDLGVMSPLLHRYAIICMTDSSNIGQTPLGEVWKFLFKYDFTPHPESFRKFLIALIDHGMEDSSFDKIIFEMDPEASQKYGNKLPVHVKIRFVLIHMVKYDISLTWKHYRPLVLALIRENQKDLITTFFETLYSNNRVYENSEYSPFEAISASSVPGFSHLNIEKDGKPYHQPLWPLRKTGKIQLISLFVKECSASKLSDVAQYIFKKTTKYVSVDTKSINAILNTMIESNDIHVFDLYNEFKRAYSPLINIATITIMLKGYTKFIGLTTDSSLQVLLYKQGSELQQQVQDLKIHTDKSYFKNVMWFYHACNSFIDVDMNNVENLLRFMRKCGIRADDDFTVYIMMALSNSPDGISFFKKYASKANPIDVNILNWALKTSLNTECFEDSVDILSYLGSERDSYVVCYNEETFKICFNIWKKLILVGKPDEFPIHKVLQDMEKCFANNTLEPTEDLLSFLGSVLLKFYESKNIVGEDLLKNTMTVITKYYPSELIVTKPKLVSLALSSVIGKGSVDINLLEKTVTMLETYDENFFDTIHYTQLLRIINKSNTPNRWKLMRIILQKMTNTKKHPNLVTLQTIVEIILKEMPHMYTLLLQILSIMKNRLIFDSEATEVHVRSKQQLSLWLEEVTDLISKVRDQETALAEKQMEAKSNSSEDLQT</sequence>
<feature type="chain" id="PRO_5003037392" evidence="1">
    <location>
        <begin position="21"/>
        <end position="814"/>
    </location>
</feature>
<dbReference type="VEuPathDB" id="AmoebaDB:NAEGRDRAFT_48050"/>
<dbReference type="InParanoid" id="D2VAV0"/>
<evidence type="ECO:0000313" key="2">
    <source>
        <dbReference type="EMBL" id="EFC46012.1"/>
    </source>
</evidence>
<protein>
    <submittedName>
        <fullName evidence="2">Predicted protein</fullName>
    </submittedName>
</protein>
<accession>D2VAV0</accession>
<dbReference type="Proteomes" id="UP000006671">
    <property type="component" value="Unassembled WGS sequence"/>
</dbReference>
<dbReference type="RefSeq" id="XP_002678756.1">
    <property type="nucleotide sequence ID" value="XM_002678710.1"/>
</dbReference>
<dbReference type="AlphaFoldDB" id="D2VAV0"/>
<gene>
    <name evidence="2" type="ORF">NAEGRDRAFT_48050</name>
</gene>
<dbReference type="KEGG" id="ngr:NAEGRDRAFT_48050"/>
<dbReference type="GeneID" id="8859319"/>
<proteinExistence type="predicted"/>
<organism evidence="3">
    <name type="scientific">Naegleria gruberi</name>
    <name type="common">Amoeba</name>
    <dbReference type="NCBI Taxonomy" id="5762"/>
    <lineage>
        <taxon>Eukaryota</taxon>
        <taxon>Discoba</taxon>
        <taxon>Heterolobosea</taxon>
        <taxon>Tetramitia</taxon>
        <taxon>Eutetramitia</taxon>
        <taxon>Vahlkampfiidae</taxon>
        <taxon>Naegleria</taxon>
    </lineage>
</organism>
<keyword evidence="1" id="KW-0732">Signal</keyword>
<dbReference type="EMBL" id="GG738860">
    <property type="protein sequence ID" value="EFC46012.1"/>
    <property type="molecule type" value="Genomic_DNA"/>
</dbReference>